<sequence>MKILLTGSSGFLAKQILEALQQEEILCLSRNNADISIDLSTQVPNLPISDLVIHAAGKAHSVPKTEDEIQNFFDVNVIGTKNLLKGLEQIPFLPKSFVFISSVSVYGLSKGIGIKENNLLNAKDPYGLSKIQAEKLVQDWCDKNNVICTILRLPLLVGENPPGNLGAMIKGIKKGYYMNIAGGNARKSMLLAEDVASFILPSSKVGGIYNLTDGYHPSFKELSNVLAKQCNNRKPLNIPKWLAEILAKIGDLLGERSPFNSYKLSKITADLTFDDTKARTAFGWQPQNVLDSFKINL</sequence>
<dbReference type="Gene3D" id="3.40.50.720">
    <property type="entry name" value="NAD(P)-binding Rossmann-like Domain"/>
    <property type="match status" value="1"/>
</dbReference>
<dbReference type="InterPro" id="IPR036291">
    <property type="entry name" value="NAD(P)-bd_dom_sf"/>
</dbReference>
<dbReference type="OrthoDB" id="329806at2"/>
<dbReference type="STRING" id="1826909.A5893_12115"/>
<dbReference type="RefSeq" id="WP_068822940.1">
    <property type="nucleotide sequence ID" value="NZ_LWHJ01000029.1"/>
</dbReference>
<evidence type="ECO:0000313" key="4">
    <source>
        <dbReference type="Proteomes" id="UP000078459"/>
    </source>
</evidence>
<name>A0A179DCM2_9SPHI</name>
<organism evidence="3 4">
    <name type="scientific">Pedobacter psychrophilus</name>
    <dbReference type="NCBI Taxonomy" id="1826909"/>
    <lineage>
        <taxon>Bacteria</taxon>
        <taxon>Pseudomonadati</taxon>
        <taxon>Bacteroidota</taxon>
        <taxon>Sphingobacteriia</taxon>
        <taxon>Sphingobacteriales</taxon>
        <taxon>Sphingobacteriaceae</taxon>
        <taxon>Pedobacter</taxon>
    </lineage>
</organism>
<evidence type="ECO:0000313" key="3">
    <source>
        <dbReference type="EMBL" id="OAQ38787.1"/>
    </source>
</evidence>
<dbReference type="EMBL" id="LWHJ01000029">
    <property type="protein sequence ID" value="OAQ38787.1"/>
    <property type="molecule type" value="Genomic_DNA"/>
</dbReference>
<protein>
    <submittedName>
        <fullName evidence="3">UDP-galactose-4-epimerase</fullName>
    </submittedName>
</protein>
<dbReference type="AlphaFoldDB" id="A0A179DCM2"/>
<accession>A0A179DCM2</accession>
<proteinExistence type="inferred from homology"/>
<comment type="caution">
    <text evidence="3">The sequence shown here is derived from an EMBL/GenBank/DDBJ whole genome shotgun (WGS) entry which is preliminary data.</text>
</comment>
<evidence type="ECO:0000256" key="1">
    <source>
        <dbReference type="ARBA" id="ARBA00007637"/>
    </source>
</evidence>
<dbReference type="Pfam" id="PF01370">
    <property type="entry name" value="Epimerase"/>
    <property type="match status" value="1"/>
</dbReference>
<keyword evidence="4" id="KW-1185">Reference proteome</keyword>
<dbReference type="Proteomes" id="UP000078459">
    <property type="component" value="Unassembled WGS sequence"/>
</dbReference>
<gene>
    <name evidence="3" type="ORF">A5893_12115</name>
</gene>
<evidence type="ECO:0000259" key="2">
    <source>
        <dbReference type="Pfam" id="PF01370"/>
    </source>
</evidence>
<dbReference type="PANTHER" id="PTHR43000">
    <property type="entry name" value="DTDP-D-GLUCOSE 4,6-DEHYDRATASE-RELATED"/>
    <property type="match status" value="1"/>
</dbReference>
<dbReference type="SUPFAM" id="SSF51735">
    <property type="entry name" value="NAD(P)-binding Rossmann-fold domains"/>
    <property type="match status" value="1"/>
</dbReference>
<reference evidence="3 4" key="1">
    <citation type="submission" date="2016-04" db="EMBL/GenBank/DDBJ databases">
        <authorList>
            <person name="Evans L.H."/>
            <person name="Alamgir A."/>
            <person name="Owens N."/>
            <person name="Weber N.D."/>
            <person name="Virtaneva K."/>
            <person name="Barbian K."/>
            <person name="Babar A."/>
            <person name="Rosenke K."/>
        </authorList>
    </citation>
    <scope>NUCLEOTIDE SEQUENCE [LARGE SCALE GENOMIC DNA]</scope>
    <source>
        <strain evidence="3 4">CCM 8644</strain>
    </source>
</reference>
<dbReference type="InterPro" id="IPR001509">
    <property type="entry name" value="Epimerase_deHydtase"/>
</dbReference>
<comment type="similarity">
    <text evidence="1">Belongs to the NAD(P)-dependent epimerase/dehydratase family.</text>
</comment>
<reference evidence="3 4" key="2">
    <citation type="submission" date="2016-06" db="EMBL/GenBank/DDBJ databases">
        <title>Pedobacter psychrophilus sp. nov., isolated from Antarctic fragmentary rock.</title>
        <authorList>
            <person name="Svec P."/>
        </authorList>
    </citation>
    <scope>NUCLEOTIDE SEQUENCE [LARGE SCALE GENOMIC DNA]</scope>
    <source>
        <strain evidence="3 4">CCM 8644</strain>
    </source>
</reference>
<feature type="domain" description="NAD-dependent epimerase/dehydratase" evidence="2">
    <location>
        <begin position="3"/>
        <end position="200"/>
    </location>
</feature>